<protein>
    <submittedName>
        <fullName evidence="3">Class I SAM-dependent methyltransferase</fullName>
    </submittedName>
</protein>
<accession>A0A7V0T6Y1</accession>
<dbReference type="SUPFAM" id="SSF53335">
    <property type="entry name" value="S-adenosyl-L-methionine-dependent methyltransferases"/>
    <property type="match status" value="1"/>
</dbReference>
<name>A0A7V0T6Y1_UNCW3</name>
<dbReference type="AlphaFoldDB" id="A0A7V0T6Y1"/>
<comment type="caution">
    <text evidence="3">The sequence shown here is derived from an EMBL/GenBank/DDBJ whole genome shotgun (WGS) entry which is preliminary data.</text>
</comment>
<dbReference type="GO" id="GO:0008757">
    <property type="term" value="F:S-adenosylmethionine-dependent methyltransferase activity"/>
    <property type="evidence" value="ECO:0007669"/>
    <property type="project" value="InterPro"/>
</dbReference>
<proteinExistence type="predicted"/>
<dbReference type="InterPro" id="IPR050447">
    <property type="entry name" value="Erg6_SMT_methyltransf"/>
</dbReference>
<evidence type="ECO:0000259" key="2">
    <source>
        <dbReference type="Pfam" id="PF08241"/>
    </source>
</evidence>
<dbReference type="Proteomes" id="UP000885672">
    <property type="component" value="Unassembled WGS sequence"/>
</dbReference>
<keyword evidence="3" id="KW-0489">Methyltransferase</keyword>
<keyword evidence="1" id="KW-0808">Transferase</keyword>
<gene>
    <name evidence="3" type="ORF">ENN51_08475</name>
</gene>
<dbReference type="Pfam" id="PF08241">
    <property type="entry name" value="Methyltransf_11"/>
    <property type="match status" value="1"/>
</dbReference>
<dbReference type="PANTHER" id="PTHR44068">
    <property type="entry name" value="ZGC:194242"/>
    <property type="match status" value="1"/>
</dbReference>
<reference evidence="3" key="1">
    <citation type="journal article" date="2020" name="mSystems">
        <title>Genome- and Community-Level Interaction Insights into Carbon Utilization and Element Cycling Functions of Hydrothermarchaeota in Hydrothermal Sediment.</title>
        <authorList>
            <person name="Zhou Z."/>
            <person name="Liu Y."/>
            <person name="Xu W."/>
            <person name="Pan J."/>
            <person name="Luo Z.H."/>
            <person name="Li M."/>
        </authorList>
    </citation>
    <scope>NUCLEOTIDE SEQUENCE [LARGE SCALE GENOMIC DNA]</scope>
    <source>
        <strain evidence="3">SpSt-1182</strain>
    </source>
</reference>
<dbReference type="InterPro" id="IPR029063">
    <property type="entry name" value="SAM-dependent_MTases_sf"/>
</dbReference>
<feature type="domain" description="Methyltransferase type 11" evidence="2">
    <location>
        <begin position="169"/>
        <end position="263"/>
    </location>
</feature>
<sequence length="357" mass="40973">MTQAKAKERTRKRTTCRRDGLSFDAPRFIAAMITGRCHRSSDPGLRFPSPIVLLQCLVNSRLNGQSQDHRFRGVFKPAHHTAERLSVMRLLERVYRALPPLRRFVYRLWYRQMTRLDRHAESPFANYGYADLIGAQPIPLAPQDESDRLSIQLYHHVAAAVPLAGRDVLEVGSGRGGGASYIARYLGPRTMVAVDLNLRAIECCQRRFRVPNLRFRRGDSENLPFADGTFDAVLNVESSHCYGSMSKFLSEVKRVLRSGGCLLLADFRTSADIERLQRQFEQAEFVVEREERITPNVFRALELDSERKLALIRRRVPPVLQAVFRQFAATAGTPTWEKFRQAHWEYLSFVLRKPGDR</sequence>
<dbReference type="PANTHER" id="PTHR44068:SF11">
    <property type="entry name" value="GERANYL DIPHOSPHATE 2-C-METHYLTRANSFERASE"/>
    <property type="match status" value="1"/>
</dbReference>
<organism evidence="3">
    <name type="scientific">candidate division WOR-3 bacterium</name>
    <dbReference type="NCBI Taxonomy" id="2052148"/>
    <lineage>
        <taxon>Bacteria</taxon>
        <taxon>Bacteria division WOR-3</taxon>
    </lineage>
</organism>
<dbReference type="EMBL" id="DSBX01000325">
    <property type="protein sequence ID" value="HDR00300.1"/>
    <property type="molecule type" value="Genomic_DNA"/>
</dbReference>
<dbReference type="InterPro" id="IPR013216">
    <property type="entry name" value="Methyltransf_11"/>
</dbReference>
<dbReference type="Gene3D" id="3.40.50.150">
    <property type="entry name" value="Vaccinia Virus protein VP39"/>
    <property type="match status" value="1"/>
</dbReference>
<dbReference type="CDD" id="cd02440">
    <property type="entry name" value="AdoMet_MTases"/>
    <property type="match status" value="1"/>
</dbReference>
<dbReference type="GO" id="GO:0032259">
    <property type="term" value="P:methylation"/>
    <property type="evidence" value="ECO:0007669"/>
    <property type="project" value="UniProtKB-KW"/>
</dbReference>
<evidence type="ECO:0000313" key="3">
    <source>
        <dbReference type="EMBL" id="HDR00300.1"/>
    </source>
</evidence>
<evidence type="ECO:0000256" key="1">
    <source>
        <dbReference type="ARBA" id="ARBA00022679"/>
    </source>
</evidence>